<feature type="region of interest" description="Disordered" evidence="1">
    <location>
        <begin position="1"/>
        <end position="61"/>
    </location>
</feature>
<keyword evidence="4" id="KW-1185">Reference proteome</keyword>
<proteinExistence type="predicted"/>
<evidence type="ECO:0000256" key="1">
    <source>
        <dbReference type="SAM" id="MobiDB-lite"/>
    </source>
</evidence>
<name>A0ABW1XDH1_9CELL</name>
<dbReference type="Proteomes" id="UP001596305">
    <property type="component" value="Unassembled WGS sequence"/>
</dbReference>
<dbReference type="RefSeq" id="WP_307824058.1">
    <property type="nucleotide sequence ID" value="NZ_BAAAIY010000001.1"/>
</dbReference>
<comment type="caution">
    <text evidence="3">The sequence shown here is derived from an EMBL/GenBank/DDBJ whole genome shotgun (WGS) entry which is preliminary data.</text>
</comment>
<feature type="compositionally biased region" description="Low complexity" evidence="1">
    <location>
        <begin position="9"/>
        <end position="21"/>
    </location>
</feature>
<accession>A0ABW1XDH1</accession>
<evidence type="ECO:0000313" key="4">
    <source>
        <dbReference type="Proteomes" id="UP001596305"/>
    </source>
</evidence>
<organism evidence="3 4">
    <name type="scientific">Oerskovia paurometabola</name>
    <dbReference type="NCBI Taxonomy" id="162170"/>
    <lineage>
        <taxon>Bacteria</taxon>
        <taxon>Bacillati</taxon>
        <taxon>Actinomycetota</taxon>
        <taxon>Actinomycetes</taxon>
        <taxon>Micrococcales</taxon>
        <taxon>Cellulomonadaceae</taxon>
        <taxon>Oerskovia</taxon>
    </lineage>
</organism>
<dbReference type="EMBL" id="JBHSTM010000008">
    <property type="protein sequence ID" value="MFC6425842.1"/>
    <property type="molecule type" value="Genomic_DNA"/>
</dbReference>
<feature type="domain" description="SseB protein N-terminal" evidence="2">
    <location>
        <begin position="68"/>
        <end position="190"/>
    </location>
</feature>
<reference evidence="4" key="1">
    <citation type="journal article" date="2019" name="Int. J. Syst. Evol. Microbiol.">
        <title>The Global Catalogue of Microorganisms (GCM) 10K type strain sequencing project: providing services to taxonomists for standard genome sequencing and annotation.</title>
        <authorList>
            <consortium name="The Broad Institute Genomics Platform"/>
            <consortium name="The Broad Institute Genome Sequencing Center for Infectious Disease"/>
            <person name="Wu L."/>
            <person name="Ma J."/>
        </authorList>
    </citation>
    <scope>NUCLEOTIDE SEQUENCE [LARGE SCALE GENOMIC DNA]</scope>
    <source>
        <strain evidence="4">CCUG 47105</strain>
    </source>
</reference>
<protein>
    <submittedName>
        <fullName evidence="3">SseB family protein</fullName>
    </submittedName>
</protein>
<dbReference type="Pfam" id="PF07179">
    <property type="entry name" value="SseB"/>
    <property type="match status" value="1"/>
</dbReference>
<evidence type="ECO:0000313" key="3">
    <source>
        <dbReference type="EMBL" id="MFC6425842.1"/>
    </source>
</evidence>
<gene>
    <name evidence="3" type="ORF">ACFP71_13465</name>
</gene>
<dbReference type="InterPro" id="IPR009839">
    <property type="entry name" value="SseB_N"/>
</dbReference>
<evidence type="ECO:0000259" key="2">
    <source>
        <dbReference type="Pfam" id="PF07179"/>
    </source>
</evidence>
<sequence length="284" mass="28470">MTSPFSDRSAGSDPSAASAPPVIGDPHAGHAHGASPFSKGPAGEGTGKALPPSSGFADDDGSADPALTSVLADFSAGTASLTEVVAQLGRTRLLIPILAELEKSGVGEHGQKVDKEASAGVVALEAPDGRRALPVFSSVASMAAWRPDARPVPVDAPRAALSAVSEDWSLLVLDPSGPVTVLVPRPAVWALAQGKQWAPAVADGVVAADVSAEIAGAVSGIEHVAAVRAETGRSAEVAVVLSIDSGLDRRGLDAVLAQVNAALAGSDVVSERVDSLELRIGRAD</sequence>